<dbReference type="AlphaFoldDB" id="A0A3L8A5L7"/>
<accession>A0A3L8A5L7</accession>
<dbReference type="OrthoDB" id="9873991at2"/>
<proteinExistence type="predicted"/>
<dbReference type="RefSeq" id="WP_121766444.1">
    <property type="nucleotide sequence ID" value="NZ_CABIXU010000005.1"/>
</dbReference>
<reference evidence="2 4" key="2">
    <citation type="submission" date="2019-03" db="EMBL/GenBank/DDBJ databases">
        <title>Diversity of the mouse oral microbiome.</title>
        <authorList>
            <person name="Joseph S."/>
            <person name="Aduse-Opoku J."/>
            <person name="Curtis M."/>
            <person name="Wade W."/>
            <person name="Hashim A."/>
        </authorList>
    </citation>
    <scope>NUCLEOTIDE SEQUENCE [LARGE SCALE GENOMIC DNA]</scope>
    <source>
        <strain evidence="2 4">P2318</strain>
    </source>
</reference>
<evidence type="ECO:0000313" key="4">
    <source>
        <dbReference type="Proteomes" id="UP000298073"/>
    </source>
</evidence>
<protein>
    <submittedName>
        <fullName evidence="1">Uncharacterized protein</fullName>
    </submittedName>
</protein>
<evidence type="ECO:0000313" key="2">
    <source>
        <dbReference type="EMBL" id="TFU47236.1"/>
    </source>
</evidence>
<evidence type="ECO:0000313" key="3">
    <source>
        <dbReference type="Proteomes" id="UP000267159"/>
    </source>
</evidence>
<comment type="caution">
    <text evidence="1">The sequence shown here is derived from an EMBL/GenBank/DDBJ whole genome shotgun (WGS) entry which is preliminary data.</text>
</comment>
<organism evidence="1 3">
    <name type="scientific">Bacteroides acidifaciens</name>
    <dbReference type="NCBI Taxonomy" id="85831"/>
    <lineage>
        <taxon>Bacteria</taxon>
        <taxon>Pseudomonadati</taxon>
        <taxon>Bacteroidota</taxon>
        <taxon>Bacteroidia</taxon>
        <taxon>Bacteroidales</taxon>
        <taxon>Bacteroidaceae</taxon>
        <taxon>Bacteroides</taxon>
    </lineage>
</organism>
<evidence type="ECO:0000313" key="1">
    <source>
        <dbReference type="EMBL" id="RLT78467.1"/>
    </source>
</evidence>
<reference evidence="1 3" key="1">
    <citation type="submission" date="2018-09" db="EMBL/GenBank/DDBJ databases">
        <title>Murine metabolic-syndrome-specific gut microbial biobank.</title>
        <authorList>
            <person name="Liu C."/>
        </authorList>
    </citation>
    <scope>NUCLEOTIDE SEQUENCE [LARGE SCALE GENOMIC DNA]</scope>
    <source>
        <strain evidence="1 3">0.1X-D8-26</strain>
    </source>
</reference>
<name>A0A3L8A5L7_9BACE</name>
<gene>
    <name evidence="1" type="ORF">D7Y07_19115</name>
    <name evidence="2" type="ORF">E4T97_15400</name>
</gene>
<dbReference type="EMBL" id="RAZM01000106">
    <property type="protein sequence ID" value="RLT78467.1"/>
    <property type="molecule type" value="Genomic_DNA"/>
</dbReference>
<sequence length="84" mass="9883">MINKDEEVANRFSDPSKKLVEYITDFSDMRDEDIELTKPIYENYDEDLQLLNETGIIRTDEKIKELYNCKGEFGSTDEVTDMSF</sequence>
<dbReference type="Proteomes" id="UP000298073">
    <property type="component" value="Unassembled WGS sequence"/>
</dbReference>
<dbReference type="EMBL" id="SPPV01000038">
    <property type="protein sequence ID" value="TFU47236.1"/>
    <property type="molecule type" value="Genomic_DNA"/>
</dbReference>
<dbReference type="Proteomes" id="UP000267159">
    <property type="component" value="Unassembled WGS sequence"/>
</dbReference>